<proteinExistence type="predicted"/>
<evidence type="ECO:0000313" key="2">
    <source>
        <dbReference type="Proteomes" id="UP000005237"/>
    </source>
</evidence>
<dbReference type="Proteomes" id="UP000005237">
    <property type="component" value="Unassembled WGS sequence"/>
</dbReference>
<name>A0A8R1IQZ8_CAEJA</name>
<reference evidence="2" key="1">
    <citation type="submission" date="2010-08" db="EMBL/GenBank/DDBJ databases">
        <authorList>
            <consortium name="Caenorhabditis japonica Sequencing Consortium"/>
            <person name="Wilson R.K."/>
        </authorList>
    </citation>
    <scope>NUCLEOTIDE SEQUENCE [LARGE SCALE GENOMIC DNA]</scope>
    <source>
        <strain evidence="2">DF5081</strain>
    </source>
</reference>
<dbReference type="EnsemblMetazoa" id="CJA36591.1">
    <property type="protein sequence ID" value="CJA36591.1"/>
    <property type="gene ID" value="WBGene00212438"/>
</dbReference>
<keyword evidence="2" id="KW-1185">Reference proteome</keyword>
<reference evidence="1" key="2">
    <citation type="submission" date="2022-06" db="UniProtKB">
        <authorList>
            <consortium name="EnsemblMetazoa"/>
        </authorList>
    </citation>
    <scope>IDENTIFICATION</scope>
    <source>
        <strain evidence="1">DF5081</strain>
    </source>
</reference>
<organism evidence="1 2">
    <name type="scientific">Caenorhabditis japonica</name>
    <dbReference type="NCBI Taxonomy" id="281687"/>
    <lineage>
        <taxon>Eukaryota</taxon>
        <taxon>Metazoa</taxon>
        <taxon>Ecdysozoa</taxon>
        <taxon>Nematoda</taxon>
        <taxon>Chromadorea</taxon>
        <taxon>Rhabditida</taxon>
        <taxon>Rhabditina</taxon>
        <taxon>Rhabditomorpha</taxon>
        <taxon>Rhabditoidea</taxon>
        <taxon>Rhabditidae</taxon>
        <taxon>Peloderinae</taxon>
        <taxon>Caenorhabditis</taxon>
    </lineage>
</organism>
<evidence type="ECO:0000313" key="1">
    <source>
        <dbReference type="EnsemblMetazoa" id="CJA36591.1"/>
    </source>
</evidence>
<accession>A0A8R1IQZ8</accession>
<sequence length="67" mass="8040">MKFIPNEVQTEKNVKEECGIFNWKQEDTKSEDVSNERRKPRRNAVVVVRIDYKAYANKYTDTEMHTM</sequence>
<protein>
    <submittedName>
        <fullName evidence="1">Uncharacterized protein</fullName>
    </submittedName>
</protein>
<dbReference type="AlphaFoldDB" id="A0A8R1IQZ8"/>